<dbReference type="PANTHER" id="PTHR43775">
    <property type="entry name" value="FATTY ACID SYNTHASE"/>
    <property type="match status" value="1"/>
</dbReference>
<dbReference type="Gene3D" id="3.40.47.10">
    <property type="match status" value="1"/>
</dbReference>
<dbReference type="InterPro" id="IPR050091">
    <property type="entry name" value="PKS_NRPS_Biosynth_Enz"/>
</dbReference>
<dbReference type="PROSITE" id="PS00606">
    <property type="entry name" value="KS3_1"/>
    <property type="match status" value="1"/>
</dbReference>
<sequence length="821" mass="89495">MALMQVGEYDAARELRPLEGVLVEVSGMEELYEPDSHLYGHGVEPFEVNGERGRVVGWDEDAGKYLVQTFSGHVLSLHEDKLIEYDPADPRDGGFDVAWPHGPTSFGIFSSMVSENIKSKGVCVIQMMLGDHGVENAVEYAKTLQFGALRDDVEEEYLGTGADTSKVCWLQYESPDEIGVETTGMRAYDVEEFGSDMTLDHLDGLAYCDKALTVMAASMWPLTPEFEGDKAFVSWGRTNPLVRASVEPGEEHHVRSTPVDVDPGNGAETHTQFVASKRLCLFYVVNSGGGSLELTPKSEAYDFEETVIPLSKNQLVIFRCDYQGFSFSYKPLGENLALQSWVLDVPRDIQEKEEQLRVIDGPEEPMGTRSNIMSVMTRYPGCGHDPRAYWNMFFASTDGQLEVPICRWDIDIYYKAEHTIGYSHQKHGGMLQQAEIECFDNAFFGISDAEASIMAPYQRCLLEVGYECLTRAEYKRDDLRGFSCGVFVGDSGSDWEELARPTDLLQSYKAGRERSVASCRLSHIMGMVGPVFTAETACSSSLVALGMCQQSMRLQLPEKGQGTPHIDSHVEHGLVLGTNTIIGTKSYIALSGPGMLSPQGRCFTFDNTADGYARGEGIGGIKMKLCDSSIAASGRMCVLVGACVNQDGKSASMTAPHGPSQQEVIRASMREGGLDTSGITIAECHGTGTALGDPIEVGALRGIFNASRQTPLLFTSAKTCLGHLEAGAGAAGFIKCCMMLQFSVGIPNNHCRSLNPHLDVEGFPAYFDSEAVDFGQNSGLTGVSSFGFGGTNARADVWGNCQQAHRYSVAGTVTKRREMIF</sequence>
<accession>A0ABN9UD50</accession>
<dbReference type="Pfam" id="PF00109">
    <property type="entry name" value="ketoacyl-synt"/>
    <property type="match status" value="1"/>
</dbReference>
<dbReference type="InterPro" id="IPR018201">
    <property type="entry name" value="Ketoacyl_synth_AS"/>
</dbReference>
<dbReference type="InterPro" id="IPR016039">
    <property type="entry name" value="Thiolase-like"/>
</dbReference>
<evidence type="ECO:0000313" key="7">
    <source>
        <dbReference type="Proteomes" id="UP001189429"/>
    </source>
</evidence>
<comment type="caution">
    <text evidence="6">The sequence shown here is derived from an EMBL/GenBank/DDBJ whole genome shotgun (WGS) entry which is preliminary data.</text>
</comment>
<keyword evidence="7" id="KW-1185">Reference proteome</keyword>
<name>A0ABN9UD50_9DINO</name>
<keyword evidence="1" id="KW-0596">Phosphopantetheine</keyword>
<dbReference type="PANTHER" id="PTHR43775:SF37">
    <property type="entry name" value="SI:DKEY-61P9.11"/>
    <property type="match status" value="1"/>
</dbReference>
<evidence type="ECO:0000256" key="3">
    <source>
        <dbReference type="ARBA" id="ARBA00022679"/>
    </source>
</evidence>
<comment type="similarity">
    <text evidence="4">Belongs to the thiolase-like superfamily. Beta-ketoacyl-ACP synthases family.</text>
</comment>
<evidence type="ECO:0000256" key="2">
    <source>
        <dbReference type="ARBA" id="ARBA00022553"/>
    </source>
</evidence>
<dbReference type="NCBIfam" id="TIGR04556">
    <property type="entry name" value="PKS_assoc"/>
    <property type="match status" value="1"/>
</dbReference>
<dbReference type="InterPro" id="IPR020841">
    <property type="entry name" value="PKS_Beta-ketoAc_synthase_dom"/>
</dbReference>
<dbReference type="InterPro" id="IPR014030">
    <property type="entry name" value="Ketoacyl_synth_N"/>
</dbReference>
<dbReference type="InterPro" id="IPR030834">
    <property type="entry name" value="PKS_assoc_dom"/>
</dbReference>
<keyword evidence="3 4" id="KW-0808">Transferase</keyword>
<dbReference type="Pfam" id="PF02801">
    <property type="entry name" value="Ketoacyl-synt_C"/>
    <property type="match status" value="1"/>
</dbReference>
<dbReference type="CDD" id="cd00833">
    <property type="entry name" value="PKS"/>
    <property type="match status" value="1"/>
</dbReference>
<proteinExistence type="inferred from homology"/>
<dbReference type="SUPFAM" id="SSF53901">
    <property type="entry name" value="Thiolase-like"/>
    <property type="match status" value="1"/>
</dbReference>
<evidence type="ECO:0000313" key="6">
    <source>
        <dbReference type="EMBL" id="CAK0857354.1"/>
    </source>
</evidence>
<protein>
    <recommendedName>
        <fullName evidence="5">Ketosynthase family 3 (KS3) domain-containing protein</fullName>
    </recommendedName>
</protein>
<evidence type="ECO:0000256" key="1">
    <source>
        <dbReference type="ARBA" id="ARBA00022450"/>
    </source>
</evidence>
<dbReference type="SMART" id="SM00825">
    <property type="entry name" value="PKS_KS"/>
    <property type="match status" value="1"/>
</dbReference>
<keyword evidence="2" id="KW-0597">Phosphoprotein</keyword>
<organism evidence="6 7">
    <name type="scientific">Prorocentrum cordatum</name>
    <dbReference type="NCBI Taxonomy" id="2364126"/>
    <lineage>
        <taxon>Eukaryota</taxon>
        <taxon>Sar</taxon>
        <taxon>Alveolata</taxon>
        <taxon>Dinophyceae</taxon>
        <taxon>Prorocentrales</taxon>
        <taxon>Prorocentraceae</taxon>
        <taxon>Prorocentrum</taxon>
    </lineage>
</organism>
<feature type="domain" description="Ketosynthase family 3 (KS3)" evidence="5">
    <location>
        <begin position="367"/>
        <end position="799"/>
    </location>
</feature>
<dbReference type="EMBL" id="CAUYUJ010015723">
    <property type="protein sequence ID" value="CAK0857354.1"/>
    <property type="molecule type" value="Genomic_DNA"/>
</dbReference>
<evidence type="ECO:0000256" key="4">
    <source>
        <dbReference type="RuleBase" id="RU003694"/>
    </source>
</evidence>
<dbReference type="Proteomes" id="UP001189429">
    <property type="component" value="Unassembled WGS sequence"/>
</dbReference>
<evidence type="ECO:0000259" key="5">
    <source>
        <dbReference type="PROSITE" id="PS52004"/>
    </source>
</evidence>
<dbReference type="InterPro" id="IPR014031">
    <property type="entry name" value="Ketoacyl_synth_C"/>
</dbReference>
<gene>
    <name evidence="6" type="ORF">PCOR1329_LOCUS47491</name>
</gene>
<dbReference type="PROSITE" id="PS52004">
    <property type="entry name" value="KS3_2"/>
    <property type="match status" value="1"/>
</dbReference>
<reference evidence="6" key="1">
    <citation type="submission" date="2023-10" db="EMBL/GenBank/DDBJ databases">
        <authorList>
            <person name="Chen Y."/>
            <person name="Shah S."/>
            <person name="Dougan E. K."/>
            <person name="Thang M."/>
            <person name="Chan C."/>
        </authorList>
    </citation>
    <scope>NUCLEOTIDE SEQUENCE [LARGE SCALE GENOMIC DNA]</scope>
</reference>